<dbReference type="Gene3D" id="1.10.1200.10">
    <property type="entry name" value="ACP-like"/>
    <property type="match status" value="1"/>
</dbReference>
<evidence type="ECO:0000259" key="3">
    <source>
        <dbReference type="PROSITE" id="PS50075"/>
    </source>
</evidence>
<proteinExistence type="predicted"/>
<evidence type="ECO:0000256" key="1">
    <source>
        <dbReference type="ARBA" id="ARBA00022450"/>
    </source>
</evidence>
<dbReference type="PROSITE" id="PS00012">
    <property type="entry name" value="PHOSPHOPANTETHEINE"/>
    <property type="match status" value="1"/>
</dbReference>
<keyword evidence="2" id="KW-0597">Phosphoprotein</keyword>
<dbReference type="InterPro" id="IPR009081">
    <property type="entry name" value="PP-bd_ACP"/>
</dbReference>
<dbReference type="Pfam" id="PF00550">
    <property type="entry name" value="PP-binding"/>
    <property type="match status" value="1"/>
</dbReference>
<organism evidence="4 5">
    <name type="scientific">Pelagomonas calceolata</name>
    <dbReference type="NCBI Taxonomy" id="35677"/>
    <lineage>
        <taxon>Eukaryota</taxon>
        <taxon>Sar</taxon>
        <taxon>Stramenopiles</taxon>
        <taxon>Ochrophyta</taxon>
        <taxon>Pelagophyceae</taxon>
        <taxon>Pelagomonadales</taxon>
        <taxon>Pelagomonadaceae</taxon>
        <taxon>Pelagomonas</taxon>
    </lineage>
</organism>
<accession>A0A8J2SCA9</accession>
<reference evidence="4" key="1">
    <citation type="submission" date="2021-11" db="EMBL/GenBank/DDBJ databases">
        <authorList>
            <consortium name="Genoscope - CEA"/>
            <person name="William W."/>
        </authorList>
    </citation>
    <scope>NUCLEOTIDE SEQUENCE</scope>
</reference>
<gene>
    <name evidence="4" type="ORF">PECAL_2P00500</name>
</gene>
<evidence type="ECO:0000256" key="2">
    <source>
        <dbReference type="ARBA" id="ARBA00022553"/>
    </source>
</evidence>
<dbReference type="InterPro" id="IPR006162">
    <property type="entry name" value="Ppantetheine_attach_site"/>
</dbReference>
<keyword evidence="5" id="KW-1185">Reference proteome</keyword>
<dbReference type="SUPFAM" id="SSF47336">
    <property type="entry name" value="ACP-like"/>
    <property type="match status" value="1"/>
</dbReference>
<sequence length="144" mass="15006">MGAGLDSIAAVELISTLSQNLNIEIEPTALFDYPTIASLAKYFAGMEPAQAVVLPSLPQASMKPRVQVDVAEVVAKAVEELLGTIVPDDAPLMGAGLDSIAAVELVATYFAAEMEPSSMTSALDSSDILQASSEYNAGNDKMVQ</sequence>
<dbReference type="InterPro" id="IPR036736">
    <property type="entry name" value="ACP-like_sf"/>
</dbReference>
<dbReference type="PROSITE" id="PS50075">
    <property type="entry name" value="CARRIER"/>
    <property type="match status" value="1"/>
</dbReference>
<dbReference type="SMART" id="SM01294">
    <property type="entry name" value="PKS_PP_betabranch"/>
    <property type="match status" value="1"/>
</dbReference>
<keyword evidence="1" id="KW-0596">Phosphopantetheine</keyword>
<feature type="domain" description="Carrier" evidence="3">
    <location>
        <begin position="1"/>
        <end position="47"/>
    </location>
</feature>
<comment type="caution">
    <text evidence="4">The sequence shown here is derived from an EMBL/GenBank/DDBJ whole genome shotgun (WGS) entry which is preliminary data.</text>
</comment>
<protein>
    <recommendedName>
        <fullName evidence="3">Carrier domain-containing protein</fullName>
    </recommendedName>
</protein>
<evidence type="ECO:0000313" key="4">
    <source>
        <dbReference type="EMBL" id="CAH0367053.1"/>
    </source>
</evidence>
<dbReference type="Proteomes" id="UP000789595">
    <property type="component" value="Unassembled WGS sequence"/>
</dbReference>
<dbReference type="AlphaFoldDB" id="A0A8J2SCA9"/>
<evidence type="ECO:0000313" key="5">
    <source>
        <dbReference type="Proteomes" id="UP000789595"/>
    </source>
</evidence>
<name>A0A8J2SCA9_9STRA</name>
<dbReference type="EMBL" id="CAKKNE010000002">
    <property type="protein sequence ID" value="CAH0367053.1"/>
    <property type="molecule type" value="Genomic_DNA"/>
</dbReference>